<feature type="compositionally biased region" description="Polar residues" evidence="1">
    <location>
        <begin position="99"/>
        <end position="126"/>
    </location>
</feature>
<comment type="caution">
    <text evidence="2">The sequence shown here is derived from an EMBL/GenBank/DDBJ whole genome shotgun (WGS) entry which is preliminary data.</text>
</comment>
<proteinExistence type="predicted"/>
<dbReference type="EMBL" id="JARBHA010000002">
    <property type="protein sequence ID" value="KAJ9707276.1"/>
    <property type="molecule type" value="Genomic_DNA"/>
</dbReference>
<evidence type="ECO:0000256" key="1">
    <source>
        <dbReference type="SAM" id="MobiDB-lite"/>
    </source>
</evidence>
<dbReference type="Proteomes" id="UP001168098">
    <property type="component" value="Unassembled WGS sequence"/>
</dbReference>
<evidence type="ECO:0000313" key="3">
    <source>
        <dbReference type="Proteomes" id="UP001168098"/>
    </source>
</evidence>
<dbReference type="PANTHER" id="PTHR35998:SF1">
    <property type="entry name" value="OS02G0127900 PROTEIN"/>
    <property type="match status" value="1"/>
</dbReference>
<dbReference type="PANTHER" id="PTHR35998">
    <property type="entry name" value="OS02G0127900 PROTEIN"/>
    <property type="match status" value="1"/>
</dbReference>
<name>A0AA39E2M5_VITRO</name>
<sequence>MVLWEITLGTAYFLGLKRTYKLILRIQRRLVSPNHPKIRHFLHRRTRAVFDVALKVHRSIQERDIEVGRNLGNWILRCLDRMKPSAQIRGSLEKPHLAGSTSSSMTKQASNAQHQKTQGATIQKSSFKGVDHESKRHLFSSSKYIWHKPFPSITMMMRPPTSNGMTTQYRHMSFWGPEVLRSSCGRAGFEGVIRKDIMQWMLQN</sequence>
<feature type="region of interest" description="Disordered" evidence="1">
    <location>
        <begin position="90"/>
        <end position="129"/>
    </location>
</feature>
<keyword evidence="3" id="KW-1185">Reference proteome</keyword>
<dbReference type="AlphaFoldDB" id="A0AA39E2M5"/>
<accession>A0AA39E2M5</accession>
<reference evidence="2 3" key="1">
    <citation type="journal article" date="2023" name="BMC Biotechnol.">
        <title>Vitis rotundifolia cv Carlos genome sequencing.</title>
        <authorList>
            <person name="Huff M."/>
            <person name="Hulse-Kemp A."/>
            <person name="Scheffler B."/>
            <person name="Youngblood R."/>
            <person name="Simpson S."/>
            <person name="Babiker E."/>
            <person name="Staton M."/>
        </authorList>
    </citation>
    <scope>NUCLEOTIDE SEQUENCE [LARGE SCALE GENOMIC DNA]</scope>
    <source>
        <tissue evidence="2">Leaf</tissue>
    </source>
</reference>
<evidence type="ECO:0000313" key="2">
    <source>
        <dbReference type="EMBL" id="KAJ9707276.1"/>
    </source>
</evidence>
<gene>
    <name evidence="2" type="ORF">PVL29_002317</name>
</gene>
<protein>
    <submittedName>
        <fullName evidence="2">Uncharacterized protein</fullName>
    </submittedName>
</protein>
<organism evidence="2 3">
    <name type="scientific">Vitis rotundifolia</name>
    <name type="common">Muscadine grape</name>
    <dbReference type="NCBI Taxonomy" id="103349"/>
    <lineage>
        <taxon>Eukaryota</taxon>
        <taxon>Viridiplantae</taxon>
        <taxon>Streptophyta</taxon>
        <taxon>Embryophyta</taxon>
        <taxon>Tracheophyta</taxon>
        <taxon>Spermatophyta</taxon>
        <taxon>Magnoliopsida</taxon>
        <taxon>eudicotyledons</taxon>
        <taxon>Gunneridae</taxon>
        <taxon>Pentapetalae</taxon>
        <taxon>rosids</taxon>
        <taxon>Vitales</taxon>
        <taxon>Vitaceae</taxon>
        <taxon>Viteae</taxon>
        <taxon>Vitis</taxon>
    </lineage>
</organism>